<dbReference type="RefSeq" id="WP_310059957.1">
    <property type="nucleotide sequence ID" value="NZ_JAVDVQ010000018.1"/>
</dbReference>
<proteinExistence type="predicted"/>
<evidence type="ECO:0000256" key="1">
    <source>
        <dbReference type="ARBA" id="ARBA00023002"/>
    </source>
</evidence>
<dbReference type="SUPFAM" id="SSF51905">
    <property type="entry name" value="FAD/NAD(P)-binding domain"/>
    <property type="match status" value="1"/>
</dbReference>
<evidence type="ECO:0000259" key="2">
    <source>
        <dbReference type="Pfam" id="PF01494"/>
    </source>
</evidence>
<name>A0ABU1UG36_9MICC</name>
<keyword evidence="4" id="KW-1185">Reference proteome</keyword>
<dbReference type="PANTHER" id="PTHR43476">
    <property type="entry name" value="3-(3-HYDROXY-PHENYL)PROPIONATE/3-HYDROXYCINNAMIC ACID HYDROXYLASE"/>
    <property type="match status" value="1"/>
</dbReference>
<keyword evidence="1 3" id="KW-0560">Oxidoreductase</keyword>
<dbReference type="EC" id="1.14.13.127" evidence="3"/>
<feature type="domain" description="FAD-binding" evidence="2">
    <location>
        <begin position="6"/>
        <end position="342"/>
    </location>
</feature>
<dbReference type="InterPro" id="IPR036188">
    <property type="entry name" value="FAD/NAD-bd_sf"/>
</dbReference>
<dbReference type="PRINTS" id="PR00420">
    <property type="entry name" value="RNGMNOXGNASE"/>
</dbReference>
<gene>
    <name evidence="3" type="ORF">J2X01_003403</name>
</gene>
<dbReference type="InterPro" id="IPR050631">
    <property type="entry name" value="PheA/TfdB_FAD_monoxygenase"/>
</dbReference>
<dbReference type="Proteomes" id="UP001252243">
    <property type="component" value="Unassembled WGS sequence"/>
</dbReference>
<accession>A0ABU1UG36</accession>
<dbReference type="GO" id="GO:0008688">
    <property type="term" value="F:3-(3-hydroxyphenyl)propionate hydroxylase activity"/>
    <property type="evidence" value="ECO:0007669"/>
    <property type="project" value="UniProtKB-EC"/>
</dbReference>
<comment type="caution">
    <text evidence="3">The sequence shown here is derived from an EMBL/GenBank/DDBJ whole genome shotgun (WGS) entry which is preliminary data.</text>
</comment>
<organism evidence="3 4">
    <name type="scientific">Arthrobacter ginsengisoli</name>
    <dbReference type="NCBI Taxonomy" id="1356565"/>
    <lineage>
        <taxon>Bacteria</taxon>
        <taxon>Bacillati</taxon>
        <taxon>Actinomycetota</taxon>
        <taxon>Actinomycetes</taxon>
        <taxon>Micrococcales</taxon>
        <taxon>Micrococcaceae</taxon>
        <taxon>Arthrobacter</taxon>
    </lineage>
</organism>
<dbReference type="PANTHER" id="PTHR43476:SF3">
    <property type="entry name" value="FAD-BINDING MONOOXYGENASE"/>
    <property type="match status" value="1"/>
</dbReference>
<evidence type="ECO:0000313" key="3">
    <source>
        <dbReference type="EMBL" id="MDR7084095.1"/>
    </source>
</evidence>
<sequence>MDKIIETDVLVIGAGPIGLAAANLLADQGVNVILVERHAGTSDEPRAISVTDETLRVMQQIGILDRLAPEMLMDTGARYFGRKEQLLAEVYPASPRLGQPGKSQFDQPVMESLLLEAARARPLIDVRFTTEAFRITDGPEHVDTVLIDDDGKHTVRSKWVLACDGGRSPVRSQLGIPMEGSTQVQKWIVVDIINTPGDPERFSEFHCNGTRPVVVVPGVNGRRRYEFMLLPGEEAAAMTSPEAITRLIAPFQTIAAADIRRAAVYVAHQRVALNYRVGHALLAGDAAHMMPPFAGQALNAGIRDVANLAWKIAANVRGTGTDALVNTYQAERRPHAVDMVRLSHRIGTVVMNVNPALTAIRDAAITASGIVPTAKAWLAGMKFLKQPHFTDGCVVAPGTSVPKRAAALVGRSLSQPQVTLTTGDAVPLDSVLGTGWALLYFPHDRRAPLEVRRVGTEGNHDGGPHLALTGVTAVTDTSGAFAAVAGSGMTLMVRPDRYVAAATTPDAERAAFEALAAYVPELACLQQTETGLPATR</sequence>
<dbReference type="EMBL" id="JAVDVQ010000018">
    <property type="protein sequence ID" value="MDR7084095.1"/>
    <property type="molecule type" value="Genomic_DNA"/>
</dbReference>
<reference evidence="3 4" key="1">
    <citation type="submission" date="2023-07" db="EMBL/GenBank/DDBJ databases">
        <title>Sorghum-associated microbial communities from plants grown in Nebraska, USA.</title>
        <authorList>
            <person name="Schachtman D."/>
        </authorList>
    </citation>
    <scope>NUCLEOTIDE SEQUENCE [LARGE SCALE GENOMIC DNA]</scope>
    <source>
        <strain evidence="3 4">BE167</strain>
    </source>
</reference>
<evidence type="ECO:0000313" key="4">
    <source>
        <dbReference type="Proteomes" id="UP001252243"/>
    </source>
</evidence>
<dbReference type="Pfam" id="PF01494">
    <property type="entry name" value="FAD_binding_3"/>
    <property type="match status" value="1"/>
</dbReference>
<dbReference type="Gene3D" id="3.30.70.2450">
    <property type="match status" value="1"/>
</dbReference>
<dbReference type="Gene3D" id="3.50.50.60">
    <property type="entry name" value="FAD/NAD(P)-binding domain"/>
    <property type="match status" value="1"/>
</dbReference>
<protein>
    <submittedName>
        <fullName evidence="3">3-(3-hydroxy-phenyl)propionate hydroxylase</fullName>
        <ecNumber evidence="3">1.14.13.127</ecNumber>
    </submittedName>
</protein>
<dbReference type="InterPro" id="IPR002938">
    <property type="entry name" value="FAD-bd"/>
</dbReference>